<dbReference type="InterPro" id="IPR050595">
    <property type="entry name" value="Bact_response_regulator"/>
</dbReference>
<dbReference type="InterPro" id="IPR010982">
    <property type="entry name" value="Lambda_DNA-bd_dom_sf"/>
</dbReference>
<keyword evidence="4" id="KW-0804">Transcription</keyword>
<dbReference type="Gene3D" id="3.40.50.2300">
    <property type="match status" value="1"/>
</dbReference>
<keyword evidence="3" id="KW-0805">Transcription regulation</keyword>
<name>A0A518BBW0_9BACT</name>
<dbReference type="RefSeq" id="WP_145262554.1">
    <property type="nucleotide sequence ID" value="NZ_CP036279.1"/>
</dbReference>
<organism evidence="8 9">
    <name type="scientific">Kolteria novifilia</name>
    <dbReference type="NCBI Taxonomy" id="2527975"/>
    <lineage>
        <taxon>Bacteria</taxon>
        <taxon>Pseudomonadati</taxon>
        <taxon>Planctomycetota</taxon>
        <taxon>Planctomycetia</taxon>
        <taxon>Kolteriales</taxon>
        <taxon>Kolteriaceae</taxon>
        <taxon>Kolteria</taxon>
    </lineage>
</organism>
<dbReference type="Gene3D" id="1.10.260.40">
    <property type="entry name" value="lambda repressor-like DNA-binding domains"/>
    <property type="match status" value="1"/>
</dbReference>
<dbReference type="Pfam" id="PF00072">
    <property type="entry name" value="Response_reg"/>
    <property type="match status" value="1"/>
</dbReference>
<feature type="modified residue" description="4-aspartylphosphate" evidence="5">
    <location>
        <position position="54"/>
    </location>
</feature>
<dbReference type="SUPFAM" id="SSF47413">
    <property type="entry name" value="lambda repressor-like DNA-binding domains"/>
    <property type="match status" value="1"/>
</dbReference>
<dbReference type="GO" id="GO:0003677">
    <property type="term" value="F:DNA binding"/>
    <property type="evidence" value="ECO:0007669"/>
    <property type="project" value="InterPro"/>
</dbReference>
<proteinExistence type="predicted"/>
<evidence type="ECO:0000259" key="7">
    <source>
        <dbReference type="PROSITE" id="PS50943"/>
    </source>
</evidence>
<evidence type="ECO:0000313" key="8">
    <source>
        <dbReference type="EMBL" id="QDU64383.1"/>
    </source>
</evidence>
<feature type="domain" description="Response regulatory" evidence="6">
    <location>
        <begin position="5"/>
        <end position="119"/>
    </location>
</feature>
<evidence type="ECO:0000256" key="4">
    <source>
        <dbReference type="ARBA" id="ARBA00023163"/>
    </source>
</evidence>
<dbReference type="Proteomes" id="UP000317093">
    <property type="component" value="Chromosome"/>
</dbReference>
<dbReference type="Pfam" id="PF01381">
    <property type="entry name" value="HTH_3"/>
    <property type="match status" value="1"/>
</dbReference>
<dbReference type="PROSITE" id="PS50110">
    <property type="entry name" value="RESPONSE_REGULATORY"/>
    <property type="match status" value="1"/>
</dbReference>
<evidence type="ECO:0000256" key="1">
    <source>
        <dbReference type="ARBA" id="ARBA00022553"/>
    </source>
</evidence>
<dbReference type="AlphaFoldDB" id="A0A518BBW0"/>
<protein>
    <submittedName>
        <fullName evidence="8">Nitrogen assimilation regulatory protein</fullName>
    </submittedName>
</protein>
<evidence type="ECO:0000256" key="5">
    <source>
        <dbReference type="PROSITE-ProRule" id="PRU00169"/>
    </source>
</evidence>
<reference evidence="8 9" key="1">
    <citation type="submission" date="2019-02" db="EMBL/GenBank/DDBJ databases">
        <title>Deep-cultivation of Planctomycetes and their phenomic and genomic characterization uncovers novel biology.</title>
        <authorList>
            <person name="Wiegand S."/>
            <person name="Jogler M."/>
            <person name="Boedeker C."/>
            <person name="Pinto D."/>
            <person name="Vollmers J."/>
            <person name="Rivas-Marin E."/>
            <person name="Kohn T."/>
            <person name="Peeters S.H."/>
            <person name="Heuer A."/>
            <person name="Rast P."/>
            <person name="Oberbeckmann S."/>
            <person name="Bunk B."/>
            <person name="Jeske O."/>
            <person name="Meyerdierks A."/>
            <person name="Storesund J.E."/>
            <person name="Kallscheuer N."/>
            <person name="Luecker S."/>
            <person name="Lage O.M."/>
            <person name="Pohl T."/>
            <person name="Merkel B.J."/>
            <person name="Hornburger P."/>
            <person name="Mueller R.-W."/>
            <person name="Bruemmer F."/>
            <person name="Labrenz M."/>
            <person name="Spormann A.M."/>
            <person name="Op den Camp H."/>
            <person name="Overmann J."/>
            <person name="Amann R."/>
            <person name="Jetten M.S.M."/>
            <person name="Mascher T."/>
            <person name="Medema M.H."/>
            <person name="Devos D.P."/>
            <person name="Kaster A.-K."/>
            <person name="Ovreas L."/>
            <person name="Rohde M."/>
            <person name="Galperin M.Y."/>
            <person name="Jogler C."/>
        </authorList>
    </citation>
    <scope>NUCLEOTIDE SEQUENCE [LARGE SCALE GENOMIC DNA]</scope>
    <source>
        <strain evidence="8 9">Pan216</strain>
    </source>
</reference>
<dbReference type="PANTHER" id="PTHR44591">
    <property type="entry name" value="STRESS RESPONSE REGULATOR PROTEIN 1"/>
    <property type="match status" value="1"/>
</dbReference>
<feature type="domain" description="HTH cro/C1-type" evidence="7">
    <location>
        <begin position="137"/>
        <end position="191"/>
    </location>
</feature>
<gene>
    <name evidence="8" type="primary">ntrC_3</name>
    <name evidence="8" type="ORF">Pan216_52730</name>
</gene>
<evidence type="ECO:0000313" key="9">
    <source>
        <dbReference type="Proteomes" id="UP000317093"/>
    </source>
</evidence>
<evidence type="ECO:0000256" key="3">
    <source>
        <dbReference type="ARBA" id="ARBA00023015"/>
    </source>
</evidence>
<dbReference type="KEGG" id="knv:Pan216_52730"/>
<dbReference type="InterPro" id="IPR001387">
    <property type="entry name" value="Cro/C1-type_HTH"/>
</dbReference>
<sequence length="195" mass="22054">MSREEIVIVDDEQSVRDTLTSILDGEGYSCRTFESAKTALKHMEEVAPIAVFLDIRMPDMDGLEFLHEMRKSHSAIPVIVMTGYSDHEVFRSTLQYKIADFLPKPFEARVVRDALERVLGRDESFSDRFLETVTHRLREARIALGLKQSEVASRCGMSTSQVSQIELRQSSPSVTTLLKLCKALNLTITELVKGF</sequence>
<dbReference type="EMBL" id="CP036279">
    <property type="protein sequence ID" value="QDU64383.1"/>
    <property type="molecule type" value="Genomic_DNA"/>
</dbReference>
<dbReference type="InterPro" id="IPR011006">
    <property type="entry name" value="CheY-like_superfamily"/>
</dbReference>
<dbReference type="PANTHER" id="PTHR44591:SF3">
    <property type="entry name" value="RESPONSE REGULATORY DOMAIN-CONTAINING PROTEIN"/>
    <property type="match status" value="1"/>
</dbReference>
<dbReference type="SMART" id="SM00530">
    <property type="entry name" value="HTH_XRE"/>
    <property type="match status" value="1"/>
</dbReference>
<dbReference type="CDD" id="cd00093">
    <property type="entry name" value="HTH_XRE"/>
    <property type="match status" value="1"/>
</dbReference>
<keyword evidence="1 5" id="KW-0597">Phosphoprotein</keyword>
<keyword evidence="2" id="KW-0902">Two-component regulatory system</keyword>
<keyword evidence="9" id="KW-1185">Reference proteome</keyword>
<evidence type="ECO:0000259" key="6">
    <source>
        <dbReference type="PROSITE" id="PS50110"/>
    </source>
</evidence>
<dbReference type="GO" id="GO:0000160">
    <property type="term" value="P:phosphorelay signal transduction system"/>
    <property type="evidence" value="ECO:0007669"/>
    <property type="project" value="UniProtKB-KW"/>
</dbReference>
<dbReference type="PROSITE" id="PS50943">
    <property type="entry name" value="HTH_CROC1"/>
    <property type="match status" value="1"/>
</dbReference>
<dbReference type="SUPFAM" id="SSF52172">
    <property type="entry name" value="CheY-like"/>
    <property type="match status" value="1"/>
</dbReference>
<dbReference type="FunFam" id="3.40.50.2300:FF:000018">
    <property type="entry name" value="DNA-binding transcriptional regulator NtrC"/>
    <property type="match status" value="1"/>
</dbReference>
<dbReference type="OrthoDB" id="271936at2"/>
<dbReference type="InterPro" id="IPR001789">
    <property type="entry name" value="Sig_transdc_resp-reg_receiver"/>
</dbReference>
<evidence type="ECO:0000256" key="2">
    <source>
        <dbReference type="ARBA" id="ARBA00023012"/>
    </source>
</evidence>
<accession>A0A518BBW0</accession>
<dbReference type="SMART" id="SM00448">
    <property type="entry name" value="REC"/>
    <property type="match status" value="1"/>
</dbReference>